<comment type="caution">
    <text evidence="6">The sequence shown here is derived from an EMBL/GenBank/DDBJ whole genome shotgun (WGS) entry which is preliminary data.</text>
</comment>
<sequence>MRHCFDEVHPLVALIYFICTMAGAMLTLSPAFLCVSQLCAAVYAVYLCSWRKVRKMLGGIACVWLVIALANPLFNHRGLTVLFTLFDNPVTLEAAVYGVCSGGMLAAVMLWFMCFNEIMRSDKLLYVFSRLLPHTGLMLSMILKWVPLSRVRARIIRQGQLALTGGGAATGKRARVRETVCALSVLMAWSMEDSIETADAMHARGFGAVKRRSTYALFRWTLRDTAVLAAIALLACAAFWALLGPGGQYAFYPRLGALALNGWTGLGLAAYGALLLFPLLWQGEENLLWKIRTARR</sequence>
<keyword evidence="2 5" id="KW-0812">Transmembrane</keyword>
<evidence type="ECO:0000256" key="5">
    <source>
        <dbReference type="SAM" id="Phobius"/>
    </source>
</evidence>
<keyword evidence="4 5" id="KW-0472">Membrane</keyword>
<evidence type="ECO:0000313" key="7">
    <source>
        <dbReference type="Proteomes" id="UP000654279"/>
    </source>
</evidence>
<feature type="transmembrane region" description="Helical" evidence="5">
    <location>
        <begin position="57"/>
        <end position="74"/>
    </location>
</feature>
<dbReference type="EMBL" id="JACRSO010000002">
    <property type="protein sequence ID" value="MBC8529134.1"/>
    <property type="molecule type" value="Genomic_DNA"/>
</dbReference>
<dbReference type="Proteomes" id="UP000654279">
    <property type="component" value="Unassembled WGS sequence"/>
</dbReference>
<feature type="transmembrane region" description="Helical" evidence="5">
    <location>
        <begin position="255"/>
        <end position="281"/>
    </location>
</feature>
<gene>
    <name evidence="6" type="ORF">H8699_06810</name>
</gene>
<evidence type="ECO:0000256" key="3">
    <source>
        <dbReference type="ARBA" id="ARBA00022989"/>
    </source>
</evidence>
<name>A0A926D060_9FIRM</name>
<dbReference type="RefSeq" id="WP_249285019.1">
    <property type="nucleotide sequence ID" value="NZ_JACRSO010000002.1"/>
</dbReference>
<keyword evidence="7" id="KW-1185">Reference proteome</keyword>
<organism evidence="6 7">
    <name type="scientific">Luoshenia tenuis</name>
    <dbReference type="NCBI Taxonomy" id="2763654"/>
    <lineage>
        <taxon>Bacteria</taxon>
        <taxon>Bacillati</taxon>
        <taxon>Bacillota</taxon>
        <taxon>Clostridia</taxon>
        <taxon>Christensenellales</taxon>
        <taxon>Christensenellaceae</taxon>
        <taxon>Luoshenia</taxon>
    </lineage>
</organism>
<evidence type="ECO:0000313" key="6">
    <source>
        <dbReference type="EMBL" id="MBC8529134.1"/>
    </source>
</evidence>
<evidence type="ECO:0000256" key="2">
    <source>
        <dbReference type="ARBA" id="ARBA00022692"/>
    </source>
</evidence>
<feature type="transmembrane region" description="Helical" evidence="5">
    <location>
        <begin position="225"/>
        <end position="243"/>
    </location>
</feature>
<protein>
    <recommendedName>
        <fullName evidence="8">Energy-coupling factor transporter transmembrane protein EcfT</fullName>
    </recommendedName>
</protein>
<evidence type="ECO:0000256" key="4">
    <source>
        <dbReference type="ARBA" id="ARBA00023136"/>
    </source>
</evidence>
<dbReference type="CDD" id="cd16914">
    <property type="entry name" value="EcfT"/>
    <property type="match status" value="1"/>
</dbReference>
<keyword evidence="3 5" id="KW-1133">Transmembrane helix</keyword>
<evidence type="ECO:0000256" key="1">
    <source>
        <dbReference type="ARBA" id="ARBA00004141"/>
    </source>
</evidence>
<dbReference type="InterPro" id="IPR003339">
    <property type="entry name" value="ABC/ECF_trnsptr_transmembrane"/>
</dbReference>
<proteinExistence type="predicted"/>
<evidence type="ECO:0008006" key="8">
    <source>
        <dbReference type="Google" id="ProtNLM"/>
    </source>
</evidence>
<feature type="transmembrane region" description="Helical" evidence="5">
    <location>
        <begin position="12"/>
        <end position="45"/>
    </location>
</feature>
<reference evidence="6" key="1">
    <citation type="submission" date="2020-08" db="EMBL/GenBank/DDBJ databases">
        <title>Genome public.</title>
        <authorList>
            <person name="Liu C."/>
            <person name="Sun Q."/>
        </authorList>
    </citation>
    <scope>NUCLEOTIDE SEQUENCE</scope>
    <source>
        <strain evidence="6">NSJ-44</strain>
    </source>
</reference>
<accession>A0A926D060</accession>
<dbReference type="AlphaFoldDB" id="A0A926D060"/>
<feature type="transmembrane region" description="Helical" evidence="5">
    <location>
        <begin position="94"/>
        <end position="112"/>
    </location>
</feature>
<comment type="subcellular location">
    <subcellularLocation>
        <location evidence="1">Membrane</location>
        <topology evidence="1">Multi-pass membrane protein</topology>
    </subcellularLocation>
</comment>
<dbReference type="GO" id="GO:0005886">
    <property type="term" value="C:plasma membrane"/>
    <property type="evidence" value="ECO:0007669"/>
    <property type="project" value="UniProtKB-ARBA"/>
</dbReference>